<protein>
    <recommendedName>
        <fullName evidence="4">DUF1579 domain-containing protein</fullName>
    </recommendedName>
</protein>
<accession>A0A5C5ZJB4</accession>
<keyword evidence="1" id="KW-0732">Signal</keyword>
<name>A0A5C5ZJB4_9BACT</name>
<feature type="chain" id="PRO_5022862958" description="DUF1579 domain-containing protein" evidence="1">
    <location>
        <begin position="22"/>
        <end position="188"/>
    </location>
</feature>
<proteinExistence type="predicted"/>
<dbReference type="Proteomes" id="UP000315440">
    <property type="component" value="Unassembled WGS sequence"/>
</dbReference>
<evidence type="ECO:0000313" key="3">
    <source>
        <dbReference type="Proteomes" id="UP000315440"/>
    </source>
</evidence>
<dbReference type="InterPro" id="IPR011473">
    <property type="entry name" value="DUF1579"/>
</dbReference>
<dbReference type="AlphaFoldDB" id="A0A5C5ZJB4"/>
<feature type="signal peptide" evidence="1">
    <location>
        <begin position="1"/>
        <end position="21"/>
    </location>
</feature>
<reference evidence="2 3" key="1">
    <citation type="submission" date="2019-02" db="EMBL/GenBank/DDBJ databases">
        <title>Deep-cultivation of Planctomycetes and their phenomic and genomic characterization uncovers novel biology.</title>
        <authorList>
            <person name="Wiegand S."/>
            <person name="Jogler M."/>
            <person name="Boedeker C."/>
            <person name="Pinto D."/>
            <person name="Vollmers J."/>
            <person name="Rivas-Marin E."/>
            <person name="Kohn T."/>
            <person name="Peeters S.H."/>
            <person name="Heuer A."/>
            <person name="Rast P."/>
            <person name="Oberbeckmann S."/>
            <person name="Bunk B."/>
            <person name="Jeske O."/>
            <person name="Meyerdierks A."/>
            <person name="Storesund J.E."/>
            <person name="Kallscheuer N."/>
            <person name="Luecker S."/>
            <person name="Lage O.M."/>
            <person name="Pohl T."/>
            <person name="Merkel B.J."/>
            <person name="Hornburger P."/>
            <person name="Mueller R.-W."/>
            <person name="Bruemmer F."/>
            <person name="Labrenz M."/>
            <person name="Spormann A.M."/>
            <person name="Op Den Camp H."/>
            <person name="Overmann J."/>
            <person name="Amann R."/>
            <person name="Jetten M.S.M."/>
            <person name="Mascher T."/>
            <person name="Medema M.H."/>
            <person name="Devos D.P."/>
            <person name="Kaster A.-K."/>
            <person name="Ovreas L."/>
            <person name="Rohde M."/>
            <person name="Galperin M.Y."/>
            <person name="Jogler C."/>
        </authorList>
    </citation>
    <scope>NUCLEOTIDE SEQUENCE [LARGE SCALE GENOMIC DNA]</scope>
    <source>
        <strain evidence="2 3">Mal64</strain>
    </source>
</reference>
<dbReference type="RefSeq" id="WP_197525755.1">
    <property type="nucleotide sequence ID" value="NZ_SJPQ01000003.1"/>
</dbReference>
<comment type="caution">
    <text evidence="2">The sequence shown here is derived from an EMBL/GenBank/DDBJ whole genome shotgun (WGS) entry which is preliminary data.</text>
</comment>
<gene>
    <name evidence="2" type="ORF">Mal64_27530</name>
</gene>
<organism evidence="2 3">
    <name type="scientific">Pseudobythopirellula maris</name>
    <dbReference type="NCBI Taxonomy" id="2527991"/>
    <lineage>
        <taxon>Bacteria</taxon>
        <taxon>Pseudomonadati</taxon>
        <taxon>Planctomycetota</taxon>
        <taxon>Planctomycetia</taxon>
        <taxon>Pirellulales</taxon>
        <taxon>Lacipirellulaceae</taxon>
        <taxon>Pseudobythopirellula</taxon>
    </lineage>
</organism>
<keyword evidence="3" id="KW-1185">Reference proteome</keyword>
<dbReference type="Pfam" id="PF07617">
    <property type="entry name" value="DUF1579"/>
    <property type="match status" value="1"/>
</dbReference>
<evidence type="ECO:0000313" key="2">
    <source>
        <dbReference type="EMBL" id="TWT87215.1"/>
    </source>
</evidence>
<evidence type="ECO:0008006" key="4">
    <source>
        <dbReference type="Google" id="ProtNLM"/>
    </source>
</evidence>
<dbReference type="EMBL" id="SJPQ01000003">
    <property type="protein sequence ID" value="TWT87215.1"/>
    <property type="molecule type" value="Genomic_DNA"/>
</dbReference>
<sequence length="188" mass="20920" precursor="true">MKARLTLTACAVLLASSVALAQEASEAVMPEMPPPAPENEWLQQFVGEWDVTMHCQMEGMPEMNSVGVQKVRSLGGYWVLSEIQSEIMGSPWTGLQTLGYDQSKGKYIGTWVDSSNGFMWRYEGELNEAGDALVLMTEGPYPMKDGEMTPTRETLRFESDDRMVYTSEVQGDDGSWTEGMRAVGKRVE</sequence>
<evidence type="ECO:0000256" key="1">
    <source>
        <dbReference type="SAM" id="SignalP"/>
    </source>
</evidence>